<dbReference type="eggNOG" id="ENOG5033RSF">
    <property type="taxonomic scope" value="Bacteria"/>
</dbReference>
<dbReference type="HOGENOM" id="CLU_820692_0_0_9"/>
<dbReference type="EMBL" id="CP000612">
    <property type="protein sequence ID" value="ABO49934.1"/>
    <property type="molecule type" value="Genomic_DNA"/>
</dbReference>
<protein>
    <submittedName>
        <fullName evidence="1">Uncharacterized protein</fullName>
    </submittedName>
</protein>
<accession>A4J4D1</accession>
<dbReference type="RefSeq" id="WP_011877754.1">
    <property type="nucleotide sequence ID" value="NC_009253.1"/>
</dbReference>
<organism evidence="1 2">
    <name type="scientific">Desulforamulus reducens (strain ATCC BAA-1160 / DSM 100696 / MI-1)</name>
    <name type="common">Desulfotomaculum reducens</name>
    <dbReference type="NCBI Taxonomy" id="349161"/>
    <lineage>
        <taxon>Bacteria</taxon>
        <taxon>Bacillati</taxon>
        <taxon>Bacillota</taxon>
        <taxon>Clostridia</taxon>
        <taxon>Eubacteriales</taxon>
        <taxon>Peptococcaceae</taxon>
        <taxon>Desulforamulus</taxon>
    </lineage>
</organism>
<dbReference type="OrthoDB" id="2835365at2"/>
<evidence type="ECO:0000313" key="1">
    <source>
        <dbReference type="EMBL" id="ABO49934.1"/>
    </source>
</evidence>
<reference evidence="1 2" key="1">
    <citation type="submission" date="2007-03" db="EMBL/GenBank/DDBJ databases">
        <title>Complete sequence of Desulfotomaculum reducens MI-1.</title>
        <authorList>
            <consortium name="US DOE Joint Genome Institute"/>
            <person name="Copeland A."/>
            <person name="Lucas S."/>
            <person name="Lapidus A."/>
            <person name="Barry K."/>
            <person name="Detter J.C."/>
            <person name="Glavina del Rio T."/>
            <person name="Hammon N."/>
            <person name="Israni S."/>
            <person name="Dalin E."/>
            <person name="Tice H."/>
            <person name="Pitluck S."/>
            <person name="Sims D."/>
            <person name="Brettin T."/>
            <person name="Bruce D."/>
            <person name="Han C."/>
            <person name="Tapia R."/>
            <person name="Schmutz J."/>
            <person name="Larimer F."/>
            <person name="Land M."/>
            <person name="Hauser L."/>
            <person name="Kyrpides N."/>
            <person name="Kim E."/>
            <person name="Tebo B.M."/>
            <person name="Richardson P."/>
        </authorList>
    </citation>
    <scope>NUCLEOTIDE SEQUENCE [LARGE SCALE GENOMIC DNA]</scope>
    <source>
        <strain evidence="1 2">MI-1</strain>
    </source>
</reference>
<dbReference type="AlphaFoldDB" id="A4J4D1"/>
<dbReference type="Proteomes" id="UP000001556">
    <property type="component" value="Chromosome"/>
</dbReference>
<gene>
    <name evidence="1" type="ordered locus">Dred_1404</name>
</gene>
<name>A4J4D1_DESRM</name>
<keyword evidence="2" id="KW-1185">Reference proteome</keyword>
<evidence type="ECO:0000313" key="2">
    <source>
        <dbReference type="Proteomes" id="UP000001556"/>
    </source>
</evidence>
<dbReference type="KEGG" id="drm:Dred_1404"/>
<proteinExistence type="predicted"/>
<sequence>MTQSNSKAILQTSATTSSTAKIETKSTLRYQPGMGALVRFTALFTTGNSGSTQIIGIGDTNDGFFFGYNGSSFGVLRRKNGLDNWTPQASWNMDKLDGTGSSGLILDPTKGNVYSIQYQWLGFGMIYFYIENQNTGDLLLVHKIPYANANTDPSIFNPVLPLMAQVSNTTNNTNIKLETASAMGFIEGMLDNNAIITKNSIDTYKTGITTEVAILTIRNKDTFLTKTNRVNIKLAYLSAGSDGNKTVTIRLIKNTTLGGTPSYTDINTDTSVVEYDTAGTTLTGGIRILNFKLSKVDATQLILQPLNIKLTPGDTLTISAASASATEIDVGISWEELW</sequence>